<dbReference type="RefSeq" id="WP_290261160.1">
    <property type="nucleotide sequence ID" value="NZ_JAUFQG010000004.1"/>
</dbReference>
<dbReference type="EMBL" id="JBHSCX010000020">
    <property type="protein sequence ID" value="MFC4363396.1"/>
    <property type="molecule type" value="Genomic_DNA"/>
</dbReference>
<evidence type="ECO:0000313" key="3">
    <source>
        <dbReference type="Proteomes" id="UP001595840"/>
    </source>
</evidence>
<accession>A0ABV8V664</accession>
<sequence length="203" mass="22675">MPATSKACHKALDAIREMGGTIRTVDAIQAGIHPRTLYQLRDAGELEVLSRGLYRLTDLEQISDPDLVIVAKRVPQAVICLVSALAYHDITTQIPHAVSIAIPKGAETPRIDYPPITVHRFSEPALKAGVETHQIDGVSISVYCPEKTLADCFKFRNKVGMDIVLEALKFYKARKTFNLEKLIMYARVCRVEKIMRPYLEATL</sequence>
<dbReference type="InterPro" id="IPR025159">
    <property type="entry name" value="AbiEi_N"/>
</dbReference>
<dbReference type="Pfam" id="PF13338">
    <property type="entry name" value="AbiEi_4"/>
    <property type="match status" value="1"/>
</dbReference>
<gene>
    <name evidence="2" type="ORF">ACFOX3_13860</name>
</gene>
<organism evidence="2 3">
    <name type="scientific">Simiduia curdlanivorans</name>
    <dbReference type="NCBI Taxonomy" id="1492769"/>
    <lineage>
        <taxon>Bacteria</taxon>
        <taxon>Pseudomonadati</taxon>
        <taxon>Pseudomonadota</taxon>
        <taxon>Gammaproteobacteria</taxon>
        <taxon>Cellvibrionales</taxon>
        <taxon>Cellvibrionaceae</taxon>
        <taxon>Simiduia</taxon>
    </lineage>
</organism>
<proteinExistence type="predicted"/>
<evidence type="ECO:0000259" key="1">
    <source>
        <dbReference type="Pfam" id="PF13338"/>
    </source>
</evidence>
<name>A0ABV8V664_9GAMM</name>
<protein>
    <submittedName>
        <fullName evidence="2">Type IV toxin-antitoxin system AbiEi family antitoxin domain-containing protein</fullName>
    </submittedName>
</protein>
<keyword evidence="3" id="KW-1185">Reference proteome</keyword>
<reference evidence="3" key="1">
    <citation type="journal article" date="2019" name="Int. J. Syst. Evol. Microbiol.">
        <title>The Global Catalogue of Microorganisms (GCM) 10K type strain sequencing project: providing services to taxonomists for standard genome sequencing and annotation.</title>
        <authorList>
            <consortium name="The Broad Institute Genomics Platform"/>
            <consortium name="The Broad Institute Genome Sequencing Center for Infectious Disease"/>
            <person name="Wu L."/>
            <person name="Ma J."/>
        </authorList>
    </citation>
    <scope>NUCLEOTIDE SEQUENCE [LARGE SCALE GENOMIC DNA]</scope>
    <source>
        <strain evidence="3">CECT 8570</strain>
    </source>
</reference>
<evidence type="ECO:0000313" key="2">
    <source>
        <dbReference type="EMBL" id="MFC4363396.1"/>
    </source>
</evidence>
<comment type="caution">
    <text evidence="2">The sequence shown here is derived from an EMBL/GenBank/DDBJ whole genome shotgun (WGS) entry which is preliminary data.</text>
</comment>
<feature type="domain" description="AbiEi antitoxin N-terminal" evidence="1">
    <location>
        <begin position="15"/>
        <end position="57"/>
    </location>
</feature>
<dbReference type="Proteomes" id="UP001595840">
    <property type="component" value="Unassembled WGS sequence"/>
</dbReference>